<accession>A0A9N9WU78</accession>
<dbReference type="AlphaFoldDB" id="A0A9N9WU78"/>
<gene>
    <name evidence="2" type="ORF">CHIRRI_LOCUS9037</name>
</gene>
<dbReference type="CDD" id="cd04301">
    <property type="entry name" value="NAT_SF"/>
    <property type="match status" value="1"/>
</dbReference>
<protein>
    <recommendedName>
        <fullName evidence="1">N-acetyltransferase domain-containing protein</fullName>
    </recommendedName>
</protein>
<sequence length="244" mass="28185">MPFKRPELLEFPTIYYTFKVKSKESDEVIEYRVQDLPDDRFEEALELMRTHFLPDESLCSSKGVPDDPHATKVLLDFWIECMKKHLSIACFRNDGVDDELISVNCFDVHGKDDPKEDVKYDSEKVQTVFEFLEYTSKVSDIFTSYDIDQYLAAYGLCVNRKYRGQGIATEMLKARIPYLKKMGLSITGTAFTAIGSQVAAKKAGYEDFYVKSYEEIKDIDTRFDFRNNSTGTKFFKIMVLKADS</sequence>
<dbReference type="InterPro" id="IPR016181">
    <property type="entry name" value="Acyl_CoA_acyltransferase"/>
</dbReference>
<dbReference type="PANTHER" id="PTHR20905">
    <property type="entry name" value="N-ACETYLTRANSFERASE-RELATED"/>
    <property type="match status" value="1"/>
</dbReference>
<reference evidence="2" key="1">
    <citation type="submission" date="2022-01" db="EMBL/GenBank/DDBJ databases">
        <authorList>
            <person name="King R."/>
        </authorList>
    </citation>
    <scope>NUCLEOTIDE SEQUENCE</scope>
</reference>
<dbReference type="PROSITE" id="PS51186">
    <property type="entry name" value="GNAT"/>
    <property type="match status" value="1"/>
</dbReference>
<dbReference type="EMBL" id="OU895878">
    <property type="protein sequence ID" value="CAG9806174.1"/>
    <property type="molecule type" value="Genomic_DNA"/>
</dbReference>
<evidence type="ECO:0000259" key="1">
    <source>
        <dbReference type="PROSITE" id="PS51186"/>
    </source>
</evidence>
<dbReference type="InterPro" id="IPR000182">
    <property type="entry name" value="GNAT_dom"/>
</dbReference>
<dbReference type="SUPFAM" id="SSF55729">
    <property type="entry name" value="Acyl-CoA N-acyltransferases (Nat)"/>
    <property type="match status" value="1"/>
</dbReference>
<dbReference type="GO" id="GO:0008080">
    <property type="term" value="F:N-acetyltransferase activity"/>
    <property type="evidence" value="ECO:0007669"/>
    <property type="project" value="TreeGrafter"/>
</dbReference>
<dbReference type="Gene3D" id="3.40.630.30">
    <property type="match status" value="1"/>
</dbReference>
<keyword evidence="3" id="KW-1185">Reference proteome</keyword>
<dbReference type="Proteomes" id="UP001153620">
    <property type="component" value="Chromosome 2"/>
</dbReference>
<reference evidence="2" key="2">
    <citation type="submission" date="2022-10" db="EMBL/GenBank/DDBJ databases">
        <authorList>
            <consortium name="ENA_rothamsted_submissions"/>
            <consortium name="culmorum"/>
            <person name="King R."/>
        </authorList>
    </citation>
    <scope>NUCLEOTIDE SEQUENCE</scope>
</reference>
<dbReference type="Pfam" id="PF00583">
    <property type="entry name" value="Acetyltransf_1"/>
    <property type="match status" value="1"/>
</dbReference>
<evidence type="ECO:0000313" key="2">
    <source>
        <dbReference type="EMBL" id="CAG9806174.1"/>
    </source>
</evidence>
<dbReference type="OrthoDB" id="7782438at2759"/>
<name>A0A9N9WU78_9DIPT</name>
<dbReference type="PANTHER" id="PTHR20905:SF32">
    <property type="entry name" value="ARYLALKYLAMINE N-ACETYLTRANSFERASE-LIKE 7, ISOFORM A"/>
    <property type="match status" value="1"/>
</dbReference>
<organism evidence="2 3">
    <name type="scientific">Chironomus riparius</name>
    <dbReference type="NCBI Taxonomy" id="315576"/>
    <lineage>
        <taxon>Eukaryota</taxon>
        <taxon>Metazoa</taxon>
        <taxon>Ecdysozoa</taxon>
        <taxon>Arthropoda</taxon>
        <taxon>Hexapoda</taxon>
        <taxon>Insecta</taxon>
        <taxon>Pterygota</taxon>
        <taxon>Neoptera</taxon>
        <taxon>Endopterygota</taxon>
        <taxon>Diptera</taxon>
        <taxon>Nematocera</taxon>
        <taxon>Chironomoidea</taxon>
        <taxon>Chironomidae</taxon>
        <taxon>Chironominae</taxon>
        <taxon>Chironomus</taxon>
    </lineage>
</organism>
<proteinExistence type="predicted"/>
<feature type="domain" description="N-acetyltransferase" evidence="1">
    <location>
        <begin position="86"/>
        <end position="226"/>
    </location>
</feature>
<evidence type="ECO:0000313" key="3">
    <source>
        <dbReference type="Proteomes" id="UP001153620"/>
    </source>
</evidence>